<keyword evidence="4" id="KW-1185">Reference proteome</keyword>
<proteinExistence type="predicted"/>
<keyword evidence="1" id="KW-0175">Coiled coil</keyword>
<organism evidence="3 4">
    <name type="scientific">Glomus cerebriforme</name>
    <dbReference type="NCBI Taxonomy" id="658196"/>
    <lineage>
        <taxon>Eukaryota</taxon>
        <taxon>Fungi</taxon>
        <taxon>Fungi incertae sedis</taxon>
        <taxon>Mucoromycota</taxon>
        <taxon>Glomeromycotina</taxon>
        <taxon>Glomeromycetes</taxon>
        <taxon>Glomerales</taxon>
        <taxon>Glomeraceae</taxon>
        <taxon>Glomus</taxon>
    </lineage>
</organism>
<dbReference type="InterPro" id="IPR002048">
    <property type="entry name" value="EF_hand_dom"/>
</dbReference>
<dbReference type="OrthoDB" id="2448120at2759"/>
<dbReference type="GO" id="GO:0005509">
    <property type="term" value="F:calcium ion binding"/>
    <property type="evidence" value="ECO:0007669"/>
    <property type="project" value="InterPro"/>
</dbReference>
<evidence type="ECO:0000313" key="4">
    <source>
        <dbReference type="Proteomes" id="UP000265703"/>
    </source>
</evidence>
<dbReference type="PROSITE" id="PS50222">
    <property type="entry name" value="EF_HAND_2"/>
    <property type="match status" value="1"/>
</dbReference>
<dbReference type="PROSITE" id="PS00018">
    <property type="entry name" value="EF_HAND_1"/>
    <property type="match status" value="1"/>
</dbReference>
<evidence type="ECO:0000259" key="2">
    <source>
        <dbReference type="PROSITE" id="PS50222"/>
    </source>
</evidence>
<feature type="coiled-coil region" evidence="1">
    <location>
        <begin position="147"/>
        <end position="174"/>
    </location>
</feature>
<gene>
    <name evidence="3" type="ORF">C1645_743199</name>
</gene>
<accession>A0A397SAA6</accession>
<reference evidence="3 4" key="1">
    <citation type="submission" date="2018-06" db="EMBL/GenBank/DDBJ databases">
        <title>Comparative genomics reveals the genomic features of Rhizophagus irregularis, R. cerebriforme, R. diaphanum and Gigaspora rosea, and their symbiotic lifestyle signature.</title>
        <authorList>
            <person name="Morin E."/>
            <person name="San Clemente H."/>
            <person name="Chen E.C.H."/>
            <person name="De La Providencia I."/>
            <person name="Hainaut M."/>
            <person name="Kuo A."/>
            <person name="Kohler A."/>
            <person name="Murat C."/>
            <person name="Tang N."/>
            <person name="Roy S."/>
            <person name="Loubradou J."/>
            <person name="Henrissat B."/>
            <person name="Grigoriev I.V."/>
            <person name="Corradi N."/>
            <person name="Roux C."/>
            <person name="Martin F.M."/>
        </authorList>
    </citation>
    <scope>NUCLEOTIDE SEQUENCE [LARGE SCALE GENOMIC DNA]</scope>
    <source>
        <strain evidence="3 4">DAOM 227022</strain>
    </source>
</reference>
<feature type="domain" description="EF-hand" evidence="2">
    <location>
        <begin position="238"/>
        <end position="273"/>
    </location>
</feature>
<sequence>MTNQKELNNQQNQAQAWLDKEYPLDKTCLGEFDKRNKDKTREEITELNISKRNLVGTDIQEEDFENLPKDLQIICWGKEAIIKQLGLDKNGKEAKKLRQTKEKDDFQKVLNEIIVDYAEKKLGSDLTSGQEERIKKIVERTGSAVAISAESLKKENLESELGNFKDEVAKIKKENKQNGMIASTIPLERLYVIRGNIKQFLKKWGMKKDENNLNEISIVNQFKIDKPKTGEVNEALKNLSDKIEEFLKIYDDDENGEIDIDELISKRDKLFEGLNRGELKGSNSGFLLEKPISSNSSLSNLKILGFYAIAEVVDDSNKRPEKTIFCYLAEGFGQHQIKSLQATARLVKENGTQVFTSLEEVAKYLNSEQVKSEMLTINEENQVGNQLEMNYEAVEPINQEQIKEAKTSKINLETKKSDFSEFYYNTREVKYDKIYPELP</sequence>
<protein>
    <recommendedName>
        <fullName evidence="2">EF-hand domain-containing protein</fullName>
    </recommendedName>
</protein>
<dbReference type="AlphaFoldDB" id="A0A397SAA6"/>
<dbReference type="InterPro" id="IPR018247">
    <property type="entry name" value="EF_Hand_1_Ca_BS"/>
</dbReference>
<dbReference type="EMBL" id="QKYT01000586">
    <property type="protein sequence ID" value="RIA83263.1"/>
    <property type="molecule type" value="Genomic_DNA"/>
</dbReference>
<name>A0A397SAA6_9GLOM</name>
<dbReference type="Proteomes" id="UP000265703">
    <property type="component" value="Unassembled WGS sequence"/>
</dbReference>
<comment type="caution">
    <text evidence="3">The sequence shown here is derived from an EMBL/GenBank/DDBJ whole genome shotgun (WGS) entry which is preliminary data.</text>
</comment>
<evidence type="ECO:0000313" key="3">
    <source>
        <dbReference type="EMBL" id="RIA83263.1"/>
    </source>
</evidence>
<evidence type="ECO:0000256" key="1">
    <source>
        <dbReference type="SAM" id="Coils"/>
    </source>
</evidence>